<protein>
    <submittedName>
        <fullName evidence="3">Uncharacterized protein</fullName>
    </submittedName>
</protein>
<feature type="region of interest" description="Disordered" evidence="1">
    <location>
        <begin position="261"/>
        <end position="309"/>
    </location>
</feature>
<feature type="transmembrane region" description="Helical" evidence="2">
    <location>
        <begin position="124"/>
        <end position="145"/>
    </location>
</feature>
<proteinExistence type="predicted"/>
<evidence type="ECO:0000256" key="1">
    <source>
        <dbReference type="SAM" id="MobiDB-lite"/>
    </source>
</evidence>
<dbReference type="Proteomes" id="UP001209540">
    <property type="component" value="Unassembled WGS sequence"/>
</dbReference>
<evidence type="ECO:0000313" key="4">
    <source>
        <dbReference type="Proteomes" id="UP001209540"/>
    </source>
</evidence>
<feature type="region of interest" description="Disordered" evidence="1">
    <location>
        <begin position="386"/>
        <end position="419"/>
    </location>
</feature>
<sequence length="419" mass="46343">MDQIILSSPQPDGGELASKIVSLISVGAMAMLFGIKTFNVQFKYLTYSRWLVLLLYIISWGFTCAGMLFVTTNNGNYLSCFLSEMACDIFYSATKIIIYMWLIEKVWVVSSVRQSRWKTKSYRVHMALLTPYVGIAALLIIFHIAEIEESGVCIIGLKPPASIPLLVYDFVFNLYFTILFVRPLMKIGRSVEMDWKSSRLHEVALRTLAASTVCLLVSFANILTLVILNGRERGVLCLTCCTVDVTINVITIHWVTTNPTGKTSKEHNNISNSNPNDSMDPDDHMSRRGGHSDHHLDSKSGSGNGHSTYRRKNELYNLGIDDYIADTMAPPYAATTGGGTVGYAGGNIGSSNNNSLMQTTTGAVPIGGMHDHYRYMNGRFVMITEKEDDDTGMESRPSSIQESQSSRKSLTKFGSPPSS</sequence>
<keyword evidence="2" id="KW-1133">Transmembrane helix</keyword>
<keyword evidence="2" id="KW-0812">Transmembrane</keyword>
<evidence type="ECO:0000256" key="2">
    <source>
        <dbReference type="SAM" id="Phobius"/>
    </source>
</evidence>
<evidence type="ECO:0000313" key="3">
    <source>
        <dbReference type="EMBL" id="KAI9244009.1"/>
    </source>
</evidence>
<reference evidence="3" key="1">
    <citation type="journal article" date="2022" name="IScience">
        <title>Evolution of zygomycete secretomes and the origins of terrestrial fungal ecologies.</title>
        <authorList>
            <person name="Chang Y."/>
            <person name="Wang Y."/>
            <person name="Mondo S."/>
            <person name="Ahrendt S."/>
            <person name="Andreopoulos W."/>
            <person name="Barry K."/>
            <person name="Beard J."/>
            <person name="Benny G.L."/>
            <person name="Blankenship S."/>
            <person name="Bonito G."/>
            <person name="Cuomo C."/>
            <person name="Desiro A."/>
            <person name="Gervers K.A."/>
            <person name="Hundley H."/>
            <person name="Kuo A."/>
            <person name="LaButti K."/>
            <person name="Lang B.F."/>
            <person name="Lipzen A."/>
            <person name="O'Donnell K."/>
            <person name="Pangilinan J."/>
            <person name="Reynolds N."/>
            <person name="Sandor L."/>
            <person name="Smith M.E."/>
            <person name="Tsang A."/>
            <person name="Grigoriev I.V."/>
            <person name="Stajich J.E."/>
            <person name="Spatafora J.W."/>
        </authorList>
    </citation>
    <scope>NUCLEOTIDE SEQUENCE</scope>
    <source>
        <strain evidence="3">RSA 2281</strain>
    </source>
</reference>
<gene>
    <name evidence="3" type="ORF">BDA99DRAFT_529537</name>
</gene>
<feature type="transmembrane region" description="Helical" evidence="2">
    <location>
        <begin position="165"/>
        <end position="182"/>
    </location>
</feature>
<feature type="transmembrane region" description="Helical" evidence="2">
    <location>
        <begin position="203"/>
        <end position="228"/>
    </location>
</feature>
<dbReference type="AlphaFoldDB" id="A0AAD5P716"/>
<feature type="transmembrane region" description="Helical" evidence="2">
    <location>
        <begin position="20"/>
        <end position="38"/>
    </location>
</feature>
<feature type="transmembrane region" description="Helical" evidence="2">
    <location>
        <begin position="76"/>
        <end position="103"/>
    </location>
</feature>
<name>A0AAD5P716_9FUNG</name>
<feature type="transmembrane region" description="Helical" evidence="2">
    <location>
        <begin position="50"/>
        <end position="70"/>
    </location>
</feature>
<organism evidence="3 4">
    <name type="scientific">Phascolomyces articulosus</name>
    <dbReference type="NCBI Taxonomy" id="60185"/>
    <lineage>
        <taxon>Eukaryota</taxon>
        <taxon>Fungi</taxon>
        <taxon>Fungi incertae sedis</taxon>
        <taxon>Mucoromycota</taxon>
        <taxon>Mucoromycotina</taxon>
        <taxon>Mucoromycetes</taxon>
        <taxon>Mucorales</taxon>
        <taxon>Lichtheimiaceae</taxon>
        <taxon>Phascolomyces</taxon>
    </lineage>
</organism>
<reference evidence="3" key="2">
    <citation type="submission" date="2023-02" db="EMBL/GenBank/DDBJ databases">
        <authorList>
            <consortium name="DOE Joint Genome Institute"/>
            <person name="Mondo S.J."/>
            <person name="Chang Y."/>
            <person name="Wang Y."/>
            <person name="Ahrendt S."/>
            <person name="Andreopoulos W."/>
            <person name="Barry K."/>
            <person name="Beard J."/>
            <person name="Benny G.L."/>
            <person name="Blankenship S."/>
            <person name="Bonito G."/>
            <person name="Cuomo C."/>
            <person name="Desiro A."/>
            <person name="Gervers K.A."/>
            <person name="Hundley H."/>
            <person name="Kuo A."/>
            <person name="LaButti K."/>
            <person name="Lang B.F."/>
            <person name="Lipzen A."/>
            <person name="O'Donnell K."/>
            <person name="Pangilinan J."/>
            <person name="Reynolds N."/>
            <person name="Sandor L."/>
            <person name="Smith M.W."/>
            <person name="Tsang A."/>
            <person name="Grigoriev I.V."/>
            <person name="Stajich J.E."/>
            <person name="Spatafora J.W."/>
        </authorList>
    </citation>
    <scope>NUCLEOTIDE SEQUENCE</scope>
    <source>
        <strain evidence="3">RSA 2281</strain>
    </source>
</reference>
<feature type="compositionally biased region" description="Low complexity" evidence="1">
    <location>
        <begin position="394"/>
        <end position="408"/>
    </location>
</feature>
<dbReference type="PANTHER" id="PTHR38848">
    <property type="entry name" value="G-PROTEIN COUPLED RECEPTORS FAMILY 3 PROFILE DOMAIN-CONTAINING PROTEIN"/>
    <property type="match status" value="1"/>
</dbReference>
<feature type="compositionally biased region" description="Low complexity" evidence="1">
    <location>
        <begin position="269"/>
        <end position="278"/>
    </location>
</feature>
<comment type="caution">
    <text evidence="3">The sequence shown here is derived from an EMBL/GenBank/DDBJ whole genome shotgun (WGS) entry which is preliminary data.</text>
</comment>
<accession>A0AAD5P716</accession>
<feature type="compositionally biased region" description="Basic and acidic residues" evidence="1">
    <location>
        <begin position="281"/>
        <end position="298"/>
    </location>
</feature>
<keyword evidence="2" id="KW-0472">Membrane</keyword>
<keyword evidence="4" id="KW-1185">Reference proteome</keyword>
<dbReference type="PANTHER" id="PTHR38848:SF3">
    <property type="entry name" value="G-PROTEIN COUPLED RECEPTORS FAMILY 3 PROFILE DOMAIN-CONTAINING PROTEIN"/>
    <property type="match status" value="1"/>
</dbReference>
<dbReference type="EMBL" id="JAIXMP010000064">
    <property type="protein sequence ID" value="KAI9244009.1"/>
    <property type="molecule type" value="Genomic_DNA"/>
</dbReference>